<evidence type="ECO:0000313" key="11">
    <source>
        <dbReference type="Proteomes" id="UP000567179"/>
    </source>
</evidence>
<evidence type="ECO:0000256" key="1">
    <source>
        <dbReference type="ARBA" id="ARBA00012513"/>
    </source>
</evidence>
<organism evidence="10 11">
    <name type="scientific">Psilocybe cf. subviscida</name>
    <dbReference type="NCBI Taxonomy" id="2480587"/>
    <lineage>
        <taxon>Eukaryota</taxon>
        <taxon>Fungi</taxon>
        <taxon>Dikarya</taxon>
        <taxon>Basidiomycota</taxon>
        <taxon>Agaricomycotina</taxon>
        <taxon>Agaricomycetes</taxon>
        <taxon>Agaricomycetidae</taxon>
        <taxon>Agaricales</taxon>
        <taxon>Agaricineae</taxon>
        <taxon>Strophariaceae</taxon>
        <taxon>Psilocybe</taxon>
    </lineage>
</organism>
<dbReference type="AlphaFoldDB" id="A0A8H5B969"/>
<keyword evidence="3" id="KW-0808">Transferase</keyword>
<comment type="catalytic activity">
    <reaction evidence="7">
        <text>L-threonyl-[protein] + ATP = O-phospho-L-threonyl-[protein] + ADP + H(+)</text>
        <dbReference type="Rhea" id="RHEA:46608"/>
        <dbReference type="Rhea" id="RHEA-COMP:11060"/>
        <dbReference type="Rhea" id="RHEA-COMP:11605"/>
        <dbReference type="ChEBI" id="CHEBI:15378"/>
        <dbReference type="ChEBI" id="CHEBI:30013"/>
        <dbReference type="ChEBI" id="CHEBI:30616"/>
        <dbReference type="ChEBI" id="CHEBI:61977"/>
        <dbReference type="ChEBI" id="CHEBI:456216"/>
        <dbReference type="EC" id="2.7.11.1"/>
    </reaction>
</comment>
<evidence type="ECO:0000256" key="6">
    <source>
        <dbReference type="ARBA" id="ARBA00022840"/>
    </source>
</evidence>
<dbReference type="GO" id="GO:0005524">
    <property type="term" value="F:ATP binding"/>
    <property type="evidence" value="ECO:0007669"/>
    <property type="project" value="UniProtKB-KW"/>
</dbReference>
<dbReference type="SUPFAM" id="SSF56112">
    <property type="entry name" value="Protein kinase-like (PK-like)"/>
    <property type="match status" value="1"/>
</dbReference>
<dbReference type="GO" id="GO:0005634">
    <property type="term" value="C:nucleus"/>
    <property type="evidence" value="ECO:0007669"/>
    <property type="project" value="TreeGrafter"/>
</dbReference>
<protein>
    <recommendedName>
        <fullName evidence="1">non-specific serine/threonine protein kinase</fullName>
        <ecNumber evidence="1">2.7.11.1</ecNumber>
    </recommendedName>
</protein>
<evidence type="ECO:0000259" key="9">
    <source>
        <dbReference type="PROSITE" id="PS50011"/>
    </source>
</evidence>
<dbReference type="EMBL" id="JAACJJ010000030">
    <property type="protein sequence ID" value="KAF5318541.1"/>
    <property type="molecule type" value="Genomic_DNA"/>
</dbReference>
<dbReference type="InterPro" id="IPR000719">
    <property type="entry name" value="Prot_kinase_dom"/>
</dbReference>
<dbReference type="Gene3D" id="3.30.200.20">
    <property type="entry name" value="Phosphorylase Kinase, domain 1"/>
    <property type="match status" value="1"/>
</dbReference>
<reference evidence="10 11" key="1">
    <citation type="journal article" date="2020" name="ISME J.">
        <title>Uncovering the hidden diversity of litter-decomposition mechanisms in mushroom-forming fungi.</title>
        <authorList>
            <person name="Floudas D."/>
            <person name="Bentzer J."/>
            <person name="Ahren D."/>
            <person name="Johansson T."/>
            <person name="Persson P."/>
            <person name="Tunlid A."/>
        </authorList>
    </citation>
    <scope>NUCLEOTIDE SEQUENCE [LARGE SCALE GENOMIC DNA]</scope>
    <source>
        <strain evidence="10 11">CBS 101986</strain>
    </source>
</reference>
<dbReference type="OrthoDB" id="5979581at2759"/>
<dbReference type="Pfam" id="PF00069">
    <property type="entry name" value="Pkinase"/>
    <property type="match status" value="1"/>
</dbReference>
<dbReference type="GO" id="GO:0000245">
    <property type="term" value="P:spliceosomal complex assembly"/>
    <property type="evidence" value="ECO:0007669"/>
    <property type="project" value="TreeGrafter"/>
</dbReference>
<keyword evidence="6" id="KW-0067">ATP-binding</keyword>
<comment type="caution">
    <text evidence="10">The sequence shown here is derived from an EMBL/GenBank/DDBJ whole genome shotgun (WGS) entry which is preliminary data.</text>
</comment>
<dbReference type="PANTHER" id="PTHR47634">
    <property type="entry name" value="PROTEIN KINASE DOMAIN-CONTAINING PROTEIN-RELATED"/>
    <property type="match status" value="1"/>
</dbReference>
<keyword evidence="4" id="KW-0547">Nucleotide-binding</keyword>
<dbReference type="SMART" id="SM00220">
    <property type="entry name" value="S_TKc"/>
    <property type="match status" value="1"/>
</dbReference>
<evidence type="ECO:0000256" key="7">
    <source>
        <dbReference type="ARBA" id="ARBA00047899"/>
    </source>
</evidence>
<evidence type="ECO:0000256" key="4">
    <source>
        <dbReference type="ARBA" id="ARBA00022741"/>
    </source>
</evidence>
<dbReference type="InterPro" id="IPR008271">
    <property type="entry name" value="Ser/Thr_kinase_AS"/>
</dbReference>
<evidence type="ECO:0000313" key="10">
    <source>
        <dbReference type="EMBL" id="KAF5318541.1"/>
    </source>
</evidence>
<accession>A0A8H5B969</accession>
<dbReference type="PANTHER" id="PTHR47634:SF9">
    <property type="entry name" value="PROTEIN KINASE DOMAIN-CONTAINING PROTEIN-RELATED"/>
    <property type="match status" value="1"/>
</dbReference>
<feature type="domain" description="Protein kinase" evidence="9">
    <location>
        <begin position="1"/>
        <end position="367"/>
    </location>
</feature>
<evidence type="ECO:0000256" key="2">
    <source>
        <dbReference type="ARBA" id="ARBA00022527"/>
    </source>
</evidence>
<comment type="catalytic activity">
    <reaction evidence="8">
        <text>L-seryl-[protein] + ATP = O-phospho-L-seryl-[protein] + ADP + H(+)</text>
        <dbReference type="Rhea" id="RHEA:17989"/>
        <dbReference type="Rhea" id="RHEA-COMP:9863"/>
        <dbReference type="Rhea" id="RHEA-COMP:11604"/>
        <dbReference type="ChEBI" id="CHEBI:15378"/>
        <dbReference type="ChEBI" id="CHEBI:29999"/>
        <dbReference type="ChEBI" id="CHEBI:30616"/>
        <dbReference type="ChEBI" id="CHEBI:83421"/>
        <dbReference type="ChEBI" id="CHEBI:456216"/>
        <dbReference type="EC" id="2.7.11.1"/>
    </reaction>
</comment>
<keyword evidence="5" id="KW-0418">Kinase</keyword>
<name>A0A8H5B969_9AGAR</name>
<sequence>MHSPRAPMIRYHALKYCALKVLSHEASHAAGPVREVDFLRKIGQKVAEVDDSGETCSIFFGLSDHVAVLQDDFFISGPPQSEGNEPTRHLCLVMHLYSTSVSALRRSSPTKALPIYMTRNIIYMLLQALVAVHAMGIVHTDVKLDNLLFIEKRNVQENVLEKYLKENPPVQDRDSGMLVQDEPIPSDWTFESSAHDFELSTIYLIDFGHAEWANEKPHAECWSPPSLRAPEVILGGEFGTALDIWAVGCLAFELLTGRWLFNPVDGEEDWTIEDDHLAKMQELTGQQFSEAVLARAARRDEYFDKRGNLLRIPDLIPVSIEQAIENYNVPGVIKEQIGALAEFIRDCLNLDPAQRKTAGDLQNHGFFNVVGPC</sequence>
<gene>
    <name evidence="10" type="ORF">D9619_010851</name>
</gene>
<dbReference type="GO" id="GO:0050684">
    <property type="term" value="P:regulation of mRNA processing"/>
    <property type="evidence" value="ECO:0007669"/>
    <property type="project" value="TreeGrafter"/>
</dbReference>
<dbReference type="GO" id="GO:0005737">
    <property type="term" value="C:cytoplasm"/>
    <property type="evidence" value="ECO:0007669"/>
    <property type="project" value="TreeGrafter"/>
</dbReference>
<dbReference type="PROSITE" id="PS00108">
    <property type="entry name" value="PROTEIN_KINASE_ST"/>
    <property type="match status" value="1"/>
</dbReference>
<evidence type="ECO:0000256" key="8">
    <source>
        <dbReference type="ARBA" id="ARBA00048679"/>
    </source>
</evidence>
<dbReference type="InterPro" id="IPR011009">
    <property type="entry name" value="Kinase-like_dom_sf"/>
</dbReference>
<dbReference type="PROSITE" id="PS50011">
    <property type="entry name" value="PROTEIN_KINASE_DOM"/>
    <property type="match status" value="1"/>
</dbReference>
<dbReference type="EC" id="2.7.11.1" evidence="1"/>
<dbReference type="InterPro" id="IPR051334">
    <property type="entry name" value="SRPK"/>
</dbReference>
<keyword evidence="2" id="KW-0723">Serine/threonine-protein kinase</keyword>
<dbReference type="Proteomes" id="UP000567179">
    <property type="component" value="Unassembled WGS sequence"/>
</dbReference>
<proteinExistence type="predicted"/>
<keyword evidence="11" id="KW-1185">Reference proteome</keyword>
<dbReference type="GO" id="GO:0004674">
    <property type="term" value="F:protein serine/threonine kinase activity"/>
    <property type="evidence" value="ECO:0007669"/>
    <property type="project" value="UniProtKB-KW"/>
</dbReference>
<evidence type="ECO:0000256" key="5">
    <source>
        <dbReference type="ARBA" id="ARBA00022777"/>
    </source>
</evidence>
<dbReference type="Gene3D" id="1.10.510.10">
    <property type="entry name" value="Transferase(Phosphotransferase) domain 1"/>
    <property type="match status" value="1"/>
</dbReference>
<evidence type="ECO:0000256" key="3">
    <source>
        <dbReference type="ARBA" id="ARBA00022679"/>
    </source>
</evidence>